<protein>
    <submittedName>
        <fullName evidence="2">Uncharacterized protein</fullName>
    </submittedName>
</protein>
<accession>A0ABN0K699</accession>
<proteinExistence type="predicted"/>
<reference evidence="2 3" key="1">
    <citation type="submission" date="2013-02" db="EMBL/GenBank/DDBJ databases">
        <title>The Genome Sequence of Acinetobacter calcoaceticus CIP 81.8.</title>
        <authorList>
            <consortium name="The Broad Institute Genome Sequencing Platform"/>
            <consortium name="The Broad Institute Genome Sequencing Center for Infectious Disease"/>
            <person name="Cerqueira G."/>
            <person name="Feldgarden M."/>
            <person name="Courvalin P."/>
            <person name="Perichon B."/>
            <person name="Grillot-Courvalin C."/>
            <person name="Clermont D."/>
            <person name="Rocha E."/>
            <person name="Yoon E.-J."/>
            <person name="Nemec A."/>
            <person name="Walker B."/>
            <person name="Young S.K."/>
            <person name="Zeng Q."/>
            <person name="Gargeya S."/>
            <person name="Fitzgerald M."/>
            <person name="Haas B."/>
            <person name="Abouelleil A."/>
            <person name="Alvarado L."/>
            <person name="Arachchi H.M."/>
            <person name="Berlin A.M."/>
            <person name="Chapman S.B."/>
            <person name="Dewar J."/>
            <person name="Goldberg J."/>
            <person name="Griggs A."/>
            <person name="Gujja S."/>
            <person name="Hansen M."/>
            <person name="Howarth C."/>
            <person name="Imamovic A."/>
            <person name="Larimer J."/>
            <person name="McCowan C."/>
            <person name="Murphy C."/>
            <person name="Neiman D."/>
            <person name="Pearson M."/>
            <person name="Priest M."/>
            <person name="Roberts A."/>
            <person name="Saif S."/>
            <person name="Shea T."/>
            <person name="Sisk P."/>
            <person name="Sykes S."/>
            <person name="Wortman J."/>
            <person name="Nusbaum C."/>
            <person name="Birren B."/>
        </authorList>
    </citation>
    <scope>NUCLEOTIDE SEQUENCE [LARGE SCALE GENOMIC DNA]</scope>
    <source>
        <strain evidence="2 3">CIP 81.8</strain>
    </source>
</reference>
<evidence type="ECO:0000313" key="2">
    <source>
        <dbReference type="EMBL" id="ENV98966.1"/>
    </source>
</evidence>
<comment type="caution">
    <text evidence="2">The sequence shown here is derived from an EMBL/GenBank/DDBJ whole genome shotgun (WGS) entry which is preliminary data.</text>
</comment>
<name>A0ABN0K699_ACICA</name>
<gene>
    <name evidence="2" type="ORF">F936_02049</name>
</gene>
<feature type="transmembrane region" description="Helical" evidence="1">
    <location>
        <begin position="20"/>
        <end position="44"/>
    </location>
</feature>
<keyword evidence="1" id="KW-0472">Membrane</keyword>
<sequence>MIFFNPISQEEVNYYSKFGAWFTTLGAIFTVINTIVVIYLMIWLHRKETSISLLSQITELRENIVEIQYTISSEIEYFNVRQYDIYETLHEQKYQRGFHFYGHDELYEQEIINLNEITKKTEYLYANILSFKEQFNNFSRIDFINYQNKSKIISLINETIVLNKPSTEYKKSFIVGSREDAEPEDMIEVAKINSLKYIDKMLEILEKKAP</sequence>
<evidence type="ECO:0000256" key="1">
    <source>
        <dbReference type="SAM" id="Phobius"/>
    </source>
</evidence>
<dbReference type="Proteomes" id="UP000013024">
    <property type="component" value="Unassembled WGS sequence"/>
</dbReference>
<dbReference type="EMBL" id="APQI01000004">
    <property type="protein sequence ID" value="ENV98966.1"/>
    <property type="molecule type" value="Genomic_DNA"/>
</dbReference>
<keyword evidence="3" id="KW-1185">Reference proteome</keyword>
<keyword evidence="1" id="KW-0812">Transmembrane</keyword>
<keyword evidence="1" id="KW-1133">Transmembrane helix</keyword>
<evidence type="ECO:0000313" key="3">
    <source>
        <dbReference type="Proteomes" id="UP000013024"/>
    </source>
</evidence>
<organism evidence="2 3">
    <name type="scientific">Acinetobacter calcoaceticus DSM 30006 = CIP 81.8</name>
    <dbReference type="NCBI Taxonomy" id="981331"/>
    <lineage>
        <taxon>Bacteria</taxon>
        <taxon>Pseudomonadati</taxon>
        <taxon>Pseudomonadota</taxon>
        <taxon>Gammaproteobacteria</taxon>
        <taxon>Moraxellales</taxon>
        <taxon>Moraxellaceae</taxon>
        <taxon>Acinetobacter</taxon>
        <taxon>Acinetobacter calcoaceticus/baumannii complex</taxon>
    </lineage>
</organism>